<dbReference type="InterPro" id="IPR050109">
    <property type="entry name" value="HTH-type_TetR-like_transc_reg"/>
</dbReference>
<sequence>MNSKVPSLDSFAHISGILKKKLNHESFWRTKSFRITFASINEQIMDLKTRIIEEASKQFLQYGIRAITMDEIAKNLGISKRTVYETFKDKDTLVSCCIDFIQESHLIKQQAIELQSENVIQTFFKMLMEGIKIMKTTNPLFFKDLQKYHHPVWKGCAKRQEEKKRDHMNAQLRKGIEQGFLRSDINPDIVTRILFEQMNILGNDEVFPPEKFDRTEVFENILVNFVRGISTMKGMQMIDELQVQYKSNELR</sequence>
<reference evidence="4 5" key="1">
    <citation type="submission" date="2018-06" db="EMBL/GenBank/DDBJ databases">
        <title>Genomic Encyclopedia of Archaeal and Bacterial Type Strains, Phase II (KMG-II): from individual species to whole genera.</title>
        <authorList>
            <person name="Goeker M."/>
        </authorList>
    </citation>
    <scope>NUCLEOTIDE SEQUENCE [LARGE SCALE GENOMIC DNA]</scope>
    <source>
        <strain evidence="4 5">DSM 6779</strain>
    </source>
</reference>
<gene>
    <name evidence="4" type="ORF">LX69_02355</name>
</gene>
<dbReference type="InterPro" id="IPR009057">
    <property type="entry name" value="Homeodomain-like_sf"/>
</dbReference>
<dbReference type="SUPFAM" id="SSF46689">
    <property type="entry name" value="Homeodomain-like"/>
    <property type="match status" value="1"/>
</dbReference>
<dbReference type="PROSITE" id="PS50977">
    <property type="entry name" value="HTH_TETR_2"/>
    <property type="match status" value="1"/>
</dbReference>
<comment type="caution">
    <text evidence="4">The sequence shown here is derived from an EMBL/GenBank/DDBJ whole genome shotgun (WGS) entry which is preliminary data.</text>
</comment>
<dbReference type="GO" id="GO:0003677">
    <property type="term" value="F:DNA binding"/>
    <property type="evidence" value="ECO:0007669"/>
    <property type="project" value="UniProtKB-UniRule"/>
</dbReference>
<dbReference type="Pfam" id="PF00440">
    <property type="entry name" value="TetR_N"/>
    <property type="match status" value="1"/>
</dbReference>
<dbReference type="InterPro" id="IPR036271">
    <property type="entry name" value="Tet_transcr_reg_TetR-rel_C_sf"/>
</dbReference>
<accession>A0A2W7PY90</accession>
<dbReference type="SUPFAM" id="SSF48498">
    <property type="entry name" value="Tetracyclin repressor-like, C-terminal domain"/>
    <property type="match status" value="1"/>
</dbReference>
<dbReference type="Proteomes" id="UP000249239">
    <property type="component" value="Unassembled WGS sequence"/>
</dbReference>
<dbReference type="Gene3D" id="1.10.10.60">
    <property type="entry name" value="Homeodomain-like"/>
    <property type="match status" value="1"/>
</dbReference>
<protein>
    <submittedName>
        <fullName evidence="4">TetR family transcriptional regulator</fullName>
    </submittedName>
</protein>
<name>A0A2W7PY90_9BACT</name>
<keyword evidence="5" id="KW-1185">Reference proteome</keyword>
<feature type="DNA-binding region" description="H-T-H motif" evidence="2">
    <location>
        <begin position="68"/>
        <end position="87"/>
    </location>
</feature>
<evidence type="ECO:0000256" key="2">
    <source>
        <dbReference type="PROSITE-ProRule" id="PRU00335"/>
    </source>
</evidence>
<dbReference type="EMBL" id="QKZK01000019">
    <property type="protein sequence ID" value="PZX14529.1"/>
    <property type="molecule type" value="Genomic_DNA"/>
</dbReference>
<dbReference type="PANTHER" id="PTHR30328">
    <property type="entry name" value="TRANSCRIPTIONAL REPRESSOR"/>
    <property type="match status" value="1"/>
</dbReference>
<evidence type="ECO:0000256" key="1">
    <source>
        <dbReference type="ARBA" id="ARBA00023125"/>
    </source>
</evidence>
<evidence type="ECO:0000313" key="4">
    <source>
        <dbReference type="EMBL" id="PZX14529.1"/>
    </source>
</evidence>
<dbReference type="PANTHER" id="PTHR30328:SF54">
    <property type="entry name" value="HTH-TYPE TRANSCRIPTIONAL REPRESSOR SCO4008"/>
    <property type="match status" value="1"/>
</dbReference>
<feature type="domain" description="HTH tetR-type" evidence="3">
    <location>
        <begin position="45"/>
        <end position="105"/>
    </location>
</feature>
<proteinExistence type="predicted"/>
<dbReference type="Gene3D" id="1.10.357.10">
    <property type="entry name" value="Tetracycline Repressor, domain 2"/>
    <property type="match status" value="1"/>
</dbReference>
<evidence type="ECO:0000313" key="5">
    <source>
        <dbReference type="Proteomes" id="UP000249239"/>
    </source>
</evidence>
<dbReference type="InterPro" id="IPR001647">
    <property type="entry name" value="HTH_TetR"/>
</dbReference>
<dbReference type="AlphaFoldDB" id="A0A2W7PY90"/>
<dbReference type="PRINTS" id="PR00455">
    <property type="entry name" value="HTHTETR"/>
</dbReference>
<organism evidence="4 5">
    <name type="scientific">Breznakibacter xylanolyticus</name>
    <dbReference type="NCBI Taxonomy" id="990"/>
    <lineage>
        <taxon>Bacteria</taxon>
        <taxon>Pseudomonadati</taxon>
        <taxon>Bacteroidota</taxon>
        <taxon>Bacteroidia</taxon>
        <taxon>Marinilabiliales</taxon>
        <taxon>Marinilabiliaceae</taxon>
        <taxon>Breznakibacter</taxon>
    </lineage>
</organism>
<dbReference type="OrthoDB" id="881297at2"/>
<evidence type="ECO:0000259" key="3">
    <source>
        <dbReference type="PROSITE" id="PS50977"/>
    </source>
</evidence>
<keyword evidence="1 2" id="KW-0238">DNA-binding</keyword>